<dbReference type="Proteomes" id="UP000242175">
    <property type="component" value="Chromosome large"/>
</dbReference>
<dbReference type="GO" id="GO:0008999">
    <property type="term" value="F:protein-N-terminal-alanine acetyltransferase activity"/>
    <property type="evidence" value="ECO:0007669"/>
    <property type="project" value="UniProtKB-EC"/>
</dbReference>
<evidence type="ECO:0000256" key="3">
    <source>
        <dbReference type="ARBA" id="ARBA00022679"/>
    </source>
</evidence>
<dbReference type="Gene3D" id="3.40.630.30">
    <property type="match status" value="1"/>
</dbReference>
<keyword evidence="2 5" id="KW-0963">Cytoplasm</keyword>
<comment type="subcellular location">
    <subcellularLocation>
        <location evidence="5">Cytoplasm</location>
    </subcellularLocation>
</comment>
<dbReference type="PANTHER" id="PTHR43420">
    <property type="entry name" value="ACETYLTRANSFERASE"/>
    <property type="match status" value="1"/>
</dbReference>
<accession>A0A220VEN5</accession>
<evidence type="ECO:0000256" key="5">
    <source>
        <dbReference type="RuleBase" id="RU363094"/>
    </source>
</evidence>
<dbReference type="RefSeq" id="WP_089073291.1">
    <property type="nucleotide sequence ID" value="NZ_CBCSAM010000001.1"/>
</dbReference>
<sequence length="148" mass="17592">MHITYRAIIQGDIEDLYNIESISQKYPWSKKSFEISPLNNFNYLFQINYEIVGYFYATLIKDELSLLNFTVAPSFQGKGIGNYMIKLLTEECAQNGVREIWLEVRESNIKAINLYNKFGFIEVEQRKNYYRNNKDFEDAIIMVKYIHE</sequence>
<evidence type="ECO:0000256" key="1">
    <source>
        <dbReference type="ARBA" id="ARBA00005395"/>
    </source>
</evidence>
<dbReference type="GO" id="GO:0005737">
    <property type="term" value="C:cytoplasm"/>
    <property type="evidence" value="ECO:0007669"/>
    <property type="project" value="UniProtKB-SubCell"/>
</dbReference>
<evidence type="ECO:0000313" key="8">
    <source>
        <dbReference type="Proteomes" id="UP000242175"/>
    </source>
</evidence>
<keyword evidence="4" id="KW-0012">Acyltransferase</keyword>
<proteinExistence type="inferred from homology"/>
<dbReference type="EMBL" id="CP022355">
    <property type="protein sequence ID" value="ASK78383.1"/>
    <property type="molecule type" value="Genomic_DNA"/>
</dbReference>
<organism evidence="7 8">
    <name type="scientific">Paraphotobacterium marinum</name>
    <dbReference type="NCBI Taxonomy" id="1755811"/>
    <lineage>
        <taxon>Bacteria</taxon>
        <taxon>Pseudomonadati</taxon>
        <taxon>Pseudomonadota</taxon>
        <taxon>Gammaproteobacteria</taxon>
        <taxon>Vibrionales</taxon>
        <taxon>Vibrionaceae</taxon>
        <taxon>Paraphotobacterium</taxon>
    </lineage>
</organism>
<dbReference type="KEGG" id="pmai:CF386_04870"/>
<keyword evidence="3 7" id="KW-0808">Transferase</keyword>
<dbReference type="AlphaFoldDB" id="A0A220VEN5"/>
<name>A0A220VEN5_9GAMM</name>
<evidence type="ECO:0000313" key="7">
    <source>
        <dbReference type="EMBL" id="ASK78383.1"/>
    </source>
</evidence>
<dbReference type="PROSITE" id="PS51186">
    <property type="entry name" value="GNAT"/>
    <property type="match status" value="1"/>
</dbReference>
<keyword evidence="8" id="KW-1185">Reference proteome</keyword>
<dbReference type="Pfam" id="PF00583">
    <property type="entry name" value="Acetyltransf_1"/>
    <property type="match status" value="1"/>
</dbReference>
<dbReference type="InterPro" id="IPR000182">
    <property type="entry name" value="GNAT_dom"/>
</dbReference>
<dbReference type="OrthoDB" id="9796919at2"/>
<dbReference type="InterPro" id="IPR016181">
    <property type="entry name" value="Acyl_CoA_acyltransferase"/>
</dbReference>
<dbReference type="EC" id="2.3.1.266" evidence="5"/>
<evidence type="ECO:0000259" key="6">
    <source>
        <dbReference type="PROSITE" id="PS51186"/>
    </source>
</evidence>
<dbReference type="InterPro" id="IPR050680">
    <property type="entry name" value="YpeA/RimI_acetyltransf"/>
</dbReference>
<comment type="catalytic activity">
    <reaction evidence="5">
        <text>N-terminal L-alanyl-[ribosomal protein bS18] + acetyl-CoA = N-terminal N(alpha)-acetyl-L-alanyl-[ribosomal protein bS18] + CoA + H(+)</text>
        <dbReference type="Rhea" id="RHEA:43756"/>
        <dbReference type="Rhea" id="RHEA-COMP:10676"/>
        <dbReference type="Rhea" id="RHEA-COMP:10677"/>
        <dbReference type="ChEBI" id="CHEBI:15378"/>
        <dbReference type="ChEBI" id="CHEBI:57287"/>
        <dbReference type="ChEBI" id="CHEBI:57288"/>
        <dbReference type="ChEBI" id="CHEBI:64718"/>
        <dbReference type="ChEBI" id="CHEBI:83683"/>
        <dbReference type="EC" id="2.3.1.266"/>
    </reaction>
</comment>
<comment type="function">
    <text evidence="5">Acetylates the N-terminal alanine of ribosomal protein bS18.</text>
</comment>
<evidence type="ECO:0000256" key="2">
    <source>
        <dbReference type="ARBA" id="ARBA00022490"/>
    </source>
</evidence>
<feature type="domain" description="N-acetyltransferase" evidence="6">
    <location>
        <begin position="3"/>
        <end position="147"/>
    </location>
</feature>
<dbReference type="NCBIfam" id="TIGR01575">
    <property type="entry name" value="rimI"/>
    <property type="match status" value="1"/>
</dbReference>
<gene>
    <name evidence="7" type="primary">rimI</name>
    <name evidence="7" type="ORF">CF386_04870</name>
</gene>
<reference evidence="7 8" key="1">
    <citation type="journal article" date="2016" name="Int. J. Syst. Evol. Microbiol.">
        <title>Paraphotobacterium marinum gen. nov., sp. nov., a member of the family Vibrionaceae, isolated from surface seawater.</title>
        <authorList>
            <person name="Huang Z."/>
            <person name="Dong C."/>
            <person name="Shao Z."/>
        </authorList>
    </citation>
    <scope>NUCLEOTIDE SEQUENCE [LARGE SCALE GENOMIC DNA]</scope>
    <source>
        <strain evidence="7 8">NSCS20N07D</strain>
    </source>
</reference>
<dbReference type="CDD" id="cd04301">
    <property type="entry name" value="NAT_SF"/>
    <property type="match status" value="1"/>
</dbReference>
<protein>
    <recommendedName>
        <fullName evidence="5">[Ribosomal protein bS18]-alanine N-acetyltransferase</fullName>
        <ecNumber evidence="5">2.3.1.266</ecNumber>
    </recommendedName>
</protein>
<dbReference type="InterPro" id="IPR006464">
    <property type="entry name" value="AcTrfase_RimI/Ard1"/>
</dbReference>
<dbReference type="SUPFAM" id="SSF55729">
    <property type="entry name" value="Acyl-CoA N-acyltransferases (Nat)"/>
    <property type="match status" value="1"/>
</dbReference>
<dbReference type="PANTHER" id="PTHR43420:SF12">
    <property type="entry name" value="N-ACETYLTRANSFERASE DOMAIN-CONTAINING PROTEIN"/>
    <property type="match status" value="1"/>
</dbReference>
<comment type="similarity">
    <text evidence="1 5">Belongs to the acetyltransferase family. RimI subfamily.</text>
</comment>
<evidence type="ECO:0000256" key="4">
    <source>
        <dbReference type="ARBA" id="ARBA00023315"/>
    </source>
</evidence>